<dbReference type="PANTHER" id="PTHR12746:SF2">
    <property type="entry name" value="60S RIBOSOMAL EXPORT PROTEIN NMD3"/>
    <property type="match status" value="1"/>
</dbReference>
<proteinExistence type="predicted"/>
<dbReference type="eggNOG" id="KOG2613">
    <property type="taxonomic scope" value="Eukaryota"/>
</dbReference>
<gene>
    <name evidence="2" type="primary">6050015</name>
    <name evidence="1" type="ORF">CpipJ_CPIJ016604</name>
</gene>
<dbReference type="GO" id="GO:0043023">
    <property type="term" value="F:ribosomal large subunit binding"/>
    <property type="evidence" value="ECO:0007669"/>
    <property type="project" value="InterPro"/>
</dbReference>
<dbReference type="GO" id="GO:0000055">
    <property type="term" value="P:ribosomal large subunit export from nucleus"/>
    <property type="evidence" value="ECO:0007669"/>
    <property type="project" value="TreeGrafter"/>
</dbReference>
<dbReference type="HOGENOM" id="CLU_797552_0_0_1"/>
<dbReference type="InterPro" id="IPR039768">
    <property type="entry name" value="Nmd3"/>
</dbReference>
<dbReference type="KEGG" id="cqu:CpipJ_CPIJ016604"/>
<dbReference type="VEuPathDB" id="VectorBase:CPIJ016604"/>
<dbReference type="PANTHER" id="PTHR12746">
    <property type="entry name" value="NONSENSE-MEDIATED MRNA DECAY PROTEIN 3"/>
    <property type="match status" value="1"/>
</dbReference>
<dbReference type="GO" id="GO:0005634">
    <property type="term" value="C:nucleus"/>
    <property type="evidence" value="ECO:0007669"/>
    <property type="project" value="TreeGrafter"/>
</dbReference>
<evidence type="ECO:0000313" key="2">
    <source>
        <dbReference type="EnsemblMetazoa" id="CPIJ016604-PA"/>
    </source>
</evidence>
<sequence length="348" mass="40011">MMPRFPAPPVFGHCDSNAGNLVKINSVGRSVPGKGEALHHLSFARCSSPELARKSRQDGGRKRQPMAASFDCPTVRDSKKNINKNKRERLDWLACTSGGFPYCEGDGFCRKHLAQSVFRYTSTESVHGFRECCDSRSRGAPPTLFVLRVWKSCKAIVFFCRNCERFLIPPSEWDQYSLEPKELLSKLKQDAISELLLFKNYYDKSLRRQCRNWKLKHLTEEDALDTDIKEDCNEFLEDLEEDPEMRQNVDIFKDAARQQSVPVDVNDKADPSVPRITLEELLDDLLLTVAQYGQALRDTVSVKQPHSKLSNLRREYIKQVHKVRLSFDDPPQMNLGYPYQTESSTTRR</sequence>
<evidence type="ECO:0000313" key="3">
    <source>
        <dbReference type="Proteomes" id="UP000002320"/>
    </source>
</evidence>
<name>B0XAL7_CULQU</name>
<accession>B0XAL7</accession>
<protein>
    <submittedName>
        <fullName evidence="1 2">NMD protein</fullName>
    </submittedName>
</protein>
<reference evidence="1" key="1">
    <citation type="submission" date="2007-03" db="EMBL/GenBank/DDBJ databases">
        <title>Annotation of Culex pipiens quinquefasciatus.</title>
        <authorList>
            <consortium name="The Broad Institute Genome Sequencing Platform"/>
            <person name="Atkinson P.W."/>
            <person name="Hemingway J."/>
            <person name="Christensen B.M."/>
            <person name="Higgs S."/>
            <person name="Kodira C."/>
            <person name="Hannick L."/>
            <person name="Megy K."/>
            <person name="O'Leary S."/>
            <person name="Pearson M."/>
            <person name="Haas B.J."/>
            <person name="Mauceli E."/>
            <person name="Wortman J.R."/>
            <person name="Lee N.H."/>
            <person name="Guigo R."/>
            <person name="Stanke M."/>
            <person name="Alvarado L."/>
            <person name="Amedeo P."/>
            <person name="Antoine C.H."/>
            <person name="Arensburger P."/>
            <person name="Bidwell S.L."/>
            <person name="Crawford M."/>
            <person name="Camaro F."/>
            <person name="Devon K."/>
            <person name="Engels R."/>
            <person name="Hammond M."/>
            <person name="Howarth C."/>
            <person name="Koehrsen M."/>
            <person name="Lawson D."/>
            <person name="Montgomery P."/>
            <person name="Nene V."/>
            <person name="Nusbaum C."/>
            <person name="Puiu D."/>
            <person name="Romero-Severson J."/>
            <person name="Severson D.W."/>
            <person name="Shumway M."/>
            <person name="Sisk P."/>
            <person name="Stolte C."/>
            <person name="Zeng Q."/>
            <person name="Eisenstadt E."/>
            <person name="Fraser-Liggett C."/>
            <person name="Strausberg R."/>
            <person name="Galagan J."/>
            <person name="Birren B."/>
            <person name="Collins F.H."/>
        </authorList>
    </citation>
    <scope>NUCLEOTIDE SEQUENCE [LARGE SCALE GENOMIC DNA]</scope>
    <source>
        <strain evidence="1">JHB</strain>
    </source>
</reference>
<evidence type="ECO:0000313" key="1">
    <source>
        <dbReference type="EMBL" id="EDS43753.1"/>
    </source>
</evidence>
<dbReference type="Proteomes" id="UP000002320">
    <property type="component" value="Unassembled WGS sequence"/>
</dbReference>
<dbReference type="STRING" id="7176.B0XAL7"/>
<dbReference type="EnsemblMetazoa" id="CPIJ016604-RA">
    <property type="protein sequence ID" value="CPIJ016604-PA"/>
    <property type="gene ID" value="CPIJ016604"/>
</dbReference>
<organism>
    <name type="scientific">Culex quinquefasciatus</name>
    <name type="common">Southern house mosquito</name>
    <name type="synonym">Culex pungens</name>
    <dbReference type="NCBI Taxonomy" id="7176"/>
    <lineage>
        <taxon>Eukaryota</taxon>
        <taxon>Metazoa</taxon>
        <taxon>Ecdysozoa</taxon>
        <taxon>Arthropoda</taxon>
        <taxon>Hexapoda</taxon>
        <taxon>Insecta</taxon>
        <taxon>Pterygota</taxon>
        <taxon>Neoptera</taxon>
        <taxon>Endopterygota</taxon>
        <taxon>Diptera</taxon>
        <taxon>Nematocera</taxon>
        <taxon>Culicoidea</taxon>
        <taxon>Culicidae</taxon>
        <taxon>Culicinae</taxon>
        <taxon>Culicini</taxon>
        <taxon>Culex</taxon>
        <taxon>Culex</taxon>
    </lineage>
</organism>
<reference evidence="2" key="2">
    <citation type="submission" date="2021-02" db="UniProtKB">
        <authorList>
            <consortium name="EnsemblMetazoa"/>
        </authorList>
    </citation>
    <scope>IDENTIFICATION</scope>
    <source>
        <strain evidence="2">JHB</strain>
    </source>
</reference>
<dbReference type="AlphaFoldDB" id="B0XAL7"/>
<dbReference type="InParanoid" id="B0XAL7"/>
<keyword evidence="3" id="KW-1185">Reference proteome</keyword>
<dbReference type="EMBL" id="DS232588">
    <property type="protein sequence ID" value="EDS43753.1"/>
    <property type="molecule type" value="Genomic_DNA"/>
</dbReference>
<dbReference type="GO" id="GO:0005737">
    <property type="term" value="C:cytoplasm"/>
    <property type="evidence" value="ECO:0007669"/>
    <property type="project" value="TreeGrafter"/>
</dbReference>